<dbReference type="AlphaFoldDB" id="A0A075HH94"/>
<proteinExistence type="predicted"/>
<reference evidence="1" key="1">
    <citation type="journal article" date="2014" name="Genome Biol. Evol.">
        <title>Pangenome evidence for extensive interdomain horizontal transfer affecting lineage core and shell genes in uncultured planktonic thaumarchaeota and euryarchaeota.</title>
        <authorList>
            <person name="Deschamps P."/>
            <person name="Zivanovic Y."/>
            <person name="Moreira D."/>
            <person name="Rodriguez-Valera F."/>
            <person name="Lopez-Garcia P."/>
        </authorList>
    </citation>
    <scope>NUCLEOTIDE SEQUENCE</scope>
</reference>
<sequence length="105" mass="12301">MLIPVAWLLWKMELSTKLKQGIKPDENGELKRVCILVYSSLLIDLDHLLSWPDVYVPGRCSIDAHLLHKWWITPLYFAGSLWERGQPFFIAVFVHLAMDLIHCWL</sequence>
<dbReference type="EMBL" id="KF900985">
    <property type="protein sequence ID" value="AIF13812.1"/>
    <property type="molecule type" value="Genomic_DNA"/>
</dbReference>
<evidence type="ECO:0008006" key="2">
    <source>
        <dbReference type="Google" id="ProtNLM"/>
    </source>
</evidence>
<protein>
    <recommendedName>
        <fullName evidence="2">Membrane-bound metal-dependent hydrolase</fullName>
    </recommendedName>
</protein>
<name>A0A075HH94_9EURY</name>
<dbReference type="InterPro" id="IPR046125">
    <property type="entry name" value="DUF6122"/>
</dbReference>
<organism evidence="1">
    <name type="scientific">uncultured marine group II/III euryarchaeote KM3_64_C08</name>
    <dbReference type="NCBI Taxonomy" id="1456479"/>
    <lineage>
        <taxon>Archaea</taxon>
        <taxon>Methanobacteriati</taxon>
        <taxon>Methanobacteriota</taxon>
        <taxon>environmental samples</taxon>
    </lineage>
</organism>
<dbReference type="Pfam" id="PF19617">
    <property type="entry name" value="DUF6122"/>
    <property type="match status" value="1"/>
</dbReference>
<evidence type="ECO:0000313" key="1">
    <source>
        <dbReference type="EMBL" id="AIF13812.1"/>
    </source>
</evidence>
<accession>A0A075HH94</accession>